<reference evidence="1" key="1">
    <citation type="submission" date="2014-12" db="EMBL/GenBank/DDBJ databases">
        <title>Insight into the proteome of Arion vulgaris.</title>
        <authorList>
            <person name="Aradska J."/>
            <person name="Bulat T."/>
            <person name="Smidak R."/>
            <person name="Sarate P."/>
            <person name="Gangsoo J."/>
            <person name="Sialana F."/>
            <person name="Bilban M."/>
            <person name="Lubec G."/>
        </authorList>
    </citation>
    <scope>NUCLEOTIDE SEQUENCE</scope>
    <source>
        <tissue evidence="1">Skin</tissue>
    </source>
</reference>
<dbReference type="EMBL" id="HACG01014726">
    <property type="protein sequence ID" value="CEK61591.1"/>
    <property type="molecule type" value="Transcribed_RNA"/>
</dbReference>
<sequence>PTRYEHARQAVEQYASNLVDNLNKHDCHCQSCCTRTNTHEVTLENTLNFS</sequence>
<organism evidence="1">
    <name type="scientific">Arion vulgaris</name>
    <dbReference type="NCBI Taxonomy" id="1028688"/>
    <lineage>
        <taxon>Eukaryota</taxon>
        <taxon>Metazoa</taxon>
        <taxon>Spiralia</taxon>
        <taxon>Lophotrochozoa</taxon>
        <taxon>Mollusca</taxon>
        <taxon>Gastropoda</taxon>
        <taxon>Heterobranchia</taxon>
        <taxon>Euthyneura</taxon>
        <taxon>Panpulmonata</taxon>
        <taxon>Eupulmonata</taxon>
        <taxon>Stylommatophora</taxon>
        <taxon>Helicina</taxon>
        <taxon>Arionoidea</taxon>
        <taxon>Arionidae</taxon>
        <taxon>Arion</taxon>
    </lineage>
</organism>
<feature type="non-terminal residue" evidence="1">
    <location>
        <position position="1"/>
    </location>
</feature>
<protein>
    <submittedName>
        <fullName evidence="1">Uncharacterized protein</fullName>
    </submittedName>
</protein>
<evidence type="ECO:0000313" key="1">
    <source>
        <dbReference type="EMBL" id="CEK61591.1"/>
    </source>
</evidence>
<gene>
    <name evidence="1" type="primary">ORF42682</name>
</gene>
<proteinExistence type="predicted"/>
<dbReference type="AlphaFoldDB" id="A0A0B6Z0Z7"/>
<accession>A0A0B6Z0Z7</accession>
<name>A0A0B6Z0Z7_9EUPU</name>